<protein>
    <submittedName>
        <fullName evidence="1">Uncharacterized protein</fullName>
    </submittedName>
</protein>
<reference evidence="1" key="1">
    <citation type="submission" date="2022-12" db="EMBL/GenBank/DDBJ databases">
        <title>Genome Sequence of Lasiodiplodia mahajangana.</title>
        <authorList>
            <person name="Buettner E."/>
        </authorList>
    </citation>
    <scope>NUCLEOTIDE SEQUENCE</scope>
    <source>
        <strain evidence="1">VT137</strain>
    </source>
</reference>
<dbReference type="Proteomes" id="UP001153332">
    <property type="component" value="Unassembled WGS sequence"/>
</dbReference>
<accession>A0ACC2JK16</accession>
<keyword evidence="2" id="KW-1185">Reference proteome</keyword>
<name>A0ACC2JK16_9PEZI</name>
<sequence>MAATSTPCIFFRQGRCRNGDGCRFSHASTTPASASTFASDSVPKIPDPRSQVLCKFYLEGICKQGTHCPYRHDSSSSSLSAQVSPQHGNDTFVRVFRGALVRYGDGACVTSLVLPSEYSSVRLDGLAADTTAADVIRILEDLGHEVEVDGLRIVTMPQSSLCSAYISTPDLEFSKTLSDSLMNTSYRNLKAVPVPPRLPSWASTRRARCNKLNLRWKNPRSECHVYFMTYSAALRVSGKFNSGKYRINDARIDCTEPLPGSVVGLILTGLPNPCSEEMVRNAIEADYDAPLYVDVHPRHAWRRNTVTSIEKLLGDVGPIDFVTEPYEHEGGYWTASAQFKQESDARDAVQVIKDGSLNLPYNVINLTARLLYNSTFKISKEVYDHIQGRLESRMDSLGARKMSVTCRGTGVILSIDNWSSEEVAKCANAIEEIVAGDMIEEKDGRPFWIPQLGTNGSASKILKEIQQRHGVLLLPIRSKREVRCFGPESKQKAVQKDVVQSLTEEVERRNTIDIDDAGFSWLCKTGLELFKVLVGDNIVSLNVTSNPKKLIVTGSDEEYCEILALLEIYNISFASQEAISEENCSICLTPADEPVVLGDGGQVQERHPAQGDSSPH</sequence>
<comment type="caution">
    <text evidence="1">The sequence shown here is derived from an EMBL/GenBank/DDBJ whole genome shotgun (WGS) entry which is preliminary data.</text>
</comment>
<gene>
    <name evidence="1" type="ORF">O1611_g6005</name>
</gene>
<dbReference type="EMBL" id="JAPUUL010001356">
    <property type="protein sequence ID" value="KAJ8127632.1"/>
    <property type="molecule type" value="Genomic_DNA"/>
</dbReference>
<organism evidence="1 2">
    <name type="scientific">Lasiodiplodia mahajangana</name>
    <dbReference type="NCBI Taxonomy" id="1108764"/>
    <lineage>
        <taxon>Eukaryota</taxon>
        <taxon>Fungi</taxon>
        <taxon>Dikarya</taxon>
        <taxon>Ascomycota</taxon>
        <taxon>Pezizomycotina</taxon>
        <taxon>Dothideomycetes</taxon>
        <taxon>Dothideomycetes incertae sedis</taxon>
        <taxon>Botryosphaeriales</taxon>
        <taxon>Botryosphaeriaceae</taxon>
        <taxon>Lasiodiplodia</taxon>
    </lineage>
</organism>
<evidence type="ECO:0000313" key="2">
    <source>
        <dbReference type="Proteomes" id="UP001153332"/>
    </source>
</evidence>
<evidence type="ECO:0000313" key="1">
    <source>
        <dbReference type="EMBL" id="KAJ8127632.1"/>
    </source>
</evidence>
<proteinExistence type="predicted"/>